<protein>
    <submittedName>
        <fullName evidence="8">Retrograde regulation protein 2</fullName>
    </submittedName>
</protein>
<dbReference type="OrthoDB" id="2962993at2759"/>
<keyword evidence="5 6" id="KW-0472">Membrane</keyword>
<evidence type="ECO:0000256" key="3">
    <source>
        <dbReference type="ARBA" id="ARBA00022692"/>
    </source>
</evidence>
<feature type="transmembrane region" description="Helical" evidence="6">
    <location>
        <begin position="351"/>
        <end position="370"/>
    </location>
</feature>
<sequence length="468" mass="52521">MEAKNEKNAVKQYVADSESDSYESAETIEFRKKEAKVVRKLDLFIAPVMMALMCISYLDRRRLNAAVSVFYVTYICAEFPTSMVVKRLSFKRVIPIIAFCWGLVCMCMGFIHGFGALVALRLLLGFFEGCLFPSMTLFLANWYKREELGLRIAYLFIASALSGAFGGLLAFGILHMDGTSGMAGWRWLYIIEGLITITFASVVYFLIPKNYSSAYFLNEEERVIMRHRAELMESYSGGQGHYTKGDVWLAVTDVKTWLHSVTQVAIITILYGFGTFLPVIIKYGFGLPTLQAQYLVIPVNLWGAIVYLAGAILADRYKARFLTLIITMPFGIAGYAILLNQPHVSTGVLYFATYLISTACYLCTGTNTAWLTMNCAPDGKRAASLGVQLTCLNVGGIIAGQIYRSDEAPRFVLGHAWSLGSYGVAWIGLWITFMVYKSRDARKEKMRAEGRVEEEAFTDRSPLFKYQY</sequence>
<dbReference type="GO" id="GO:0016020">
    <property type="term" value="C:membrane"/>
    <property type="evidence" value="ECO:0007669"/>
    <property type="project" value="UniProtKB-SubCell"/>
</dbReference>
<evidence type="ECO:0000259" key="7">
    <source>
        <dbReference type="PROSITE" id="PS50850"/>
    </source>
</evidence>
<dbReference type="PANTHER" id="PTHR43791">
    <property type="entry name" value="PERMEASE-RELATED"/>
    <property type="match status" value="1"/>
</dbReference>
<feature type="transmembrane region" description="Helical" evidence="6">
    <location>
        <begin position="291"/>
        <end position="314"/>
    </location>
</feature>
<keyword evidence="9" id="KW-1185">Reference proteome</keyword>
<feature type="transmembrane region" description="Helical" evidence="6">
    <location>
        <begin position="41"/>
        <end position="58"/>
    </location>
</feature>
<keyword evidence="4 6" id="KW-1133">Transmembrane helix</keyword>
<organism evidence="8 9">
    <name type="scientific">Rhizodiscina lignyota</name>
    <dbReference type="NCBI Taxonomy" id="1504668"/>
    <lineage>
        <taxon>Eukaryota</taxon>
        <taxon>Fungi</taxon>
        <taxon>Dikarya</taxon>
        <taxon>Ascomycota</taxon>
        <taxon>Pezizomycotina</taxon>
        <taxon>Dothideomycetes</taxon>
        <taxon>Pleosporomycetidae</taxon>
        <taxon>Aulographales</taxon>
        <taxon>Rhizodiscinaceae</taxon>
        <taxon>Rhizodiscina</taxon>
    </lineage>
</organism>
<dbReference type="EMBL" id="ML978129">
    <property type="protein sequence ID" value="KAF2096325.1"/>
    <property type="molecule type" value="Genomic_DNA"/>
</dbReference>
<feature type="transmembrane region" description="Helical" evidence="6">
    <location>
        <begin position="321"/>
        <end position="339"/>
    </location>
</feature>
<feature type="transmembrane region" description="Helical" evidence="6">
    <location>
        <begin position="264"/>
        <end position="285"/>
    </location>
</feature>
<keyword evidence="2" id="KW-0813">Transport</keyword>
<dbReference type="PANTHER" id="PTHR43791:SF24">
    <property type="entry name" value="NICOTINIC ACID PLASMA MEMBRANE TRANSPORTER"/>
    <property type="match status" value="1"/>
</dbReference>
<feature type="domain" description="Major facilitator superfamily (MFS) profile" evidence="7">
    <location>
        <begin position="1"/>
        <end position="440"/>
    </location>
</feature>
<feature type="transmembrane region" description="Helical" evidence="6">
    <location>
        <begin position="118"/>
        <end position="140"/>
    </location>
</feature>
<feature type="transmembrane region" description="Helical" evidence="6">
    <location>
        <begin position="93"/>
        <end position="112"/>
    </location>
</feature>
<evidence type="ECO:0000256" key="1">
    <source>
        <dbReference type="ARBA" id="ARBA00004141"/>
    </source>
</evidence>
<feature type="transmembrane region" description="Helical" evidence="6">
    <location>
        <begin position="64"/>
        <end position="81"/>
    </location>
</feature>
<dbReference type="Gene3D" id="1.20.1250.20">
    <property type="entry name" value="MFS general substrate transporter like domains"/>
    <property type="match status" value="2"/>
</dbReference>
<evidence type="ECO:0000256" key="6">
    <source>
        <dbReference type="SAM" id="Phobius"/>
    </source>
</evidence>
<evidence type="ECO:0000256" key="2">
    <source>
        <dbReference type="ARBA" id="ARBA00022448"/>
    </source>
</evidence>
<dbReference type="InterPro" id="IPR036259">
    <property type="entry name" value="MFS_trans_sf"/>
</dbReference>
<feature type="transmembrane region" description="Helical" evidence="6">
    <location>
        <begin position="382"/>
        <end position="403"/>
    </location>
</feature>
<evidence type="ECO:0000256" key="5">
    <source>
        <dbReference type="ARBA" id="ARBA00023136"/>
    </source>
</evidence>
<evidence type="ECO:0000313" key="9">
    <source>
        <dbReference type="Proteomes" id="UP000799772"/>
    </source>
</evidence>
<dbReference type="Proteomes" id="UP000799772">
    <property type="component" value="Unassembled WGS sequence"/>
</dbReference>
<name>A0A9P4M426_9PEZI</name>
<keyword evidence="3 6" id="KW-0812">Transmembrane</keyword>
<evidence type="ECO:0000256" key="4">
    <source>
        <dbReference type="ARBA" id="ARBA00022989"/>
    </source>
</evidence>
<feature type="transmembrane region" description="Helical" evidence="6">
    <location>
        <begin position="415"/>
        <end position="436"/>
    </location>
</feature>
<dbReference type="InterPro" id="IPR020846">
    <property type="entry name" value="MFS_dom"/>
</dbReference>
<feature type="transmembrane region" description="Helical" evidence="6">
    <location>
        <begin position="152"/>
        <end position="175"/>
    </location>
</feature>
<dbReference type="AlphaFoldDB" id="A0A9P4M426"/>
<accession>A0A9P4M426</accession>
<proteinExistence type="predicted"/>
<comment type="subcellular location">
    <subcellularLocation>
        <location evidence="1">Membrane</location>
        <topology evidence="1">Multi-pass membrane protein</topology>
    </subcellularLocation>
</comment>
<dbReference type="Pfam" id="PF07690">
    <property type="entry name" value="MFS_1"/>
    <property type="match status" value="1"/>
</dbReference>
<dbReference type="GO" id="GO:0022857">
    <property type="term" value="F:transmembrane transporter activity"/>
    <property type="evidence" value="ECO:0007669"/>
    <property type="project" value="InterPro"/>
</dbReference>
<feature type="transmembrane region" description="Helical" evidence="6">
    <location>
        <begin position="187"/>
        <end position="207"/>
    </location>
</feature>
<dbReference type="PROSITE" id="PS50850">
    <property type="entry name" value="MFS"/>
    <property type="match status" value="1"/>
</dbReference>
<comment type="caution">
    <text evidence="8">The sequence shown here is derived from an EMBL/GenBank/DDBJ whole genome shotgun (WGS) entry which is preliminary data.</text>
</comment>
<reference evidence="8" key="1">
    <citation type="journal article" date="2020" name="Stud. Mycol.">
        <title>101 Dothideomycetes genomes: a test case for predicting lifestyles and emergence of pathogens.</title>
        <authorList>
            <person name="Haridas S."/>
            <person name="Albert R."/>
            <person name="Binder M."/>
            <person name="Bloem J."/>
            <person name="Labutti K."/>
            <person name="Salamov A."/>
            <person name="Andreopoulos B."/>
            <person name="Baker S."/>
            <person name="Barry K."/>
            <person name="Bills G."/>
            <person name="Bluhm B."/>
            <person name="Cannon C."/>
            <person name="Castanera R."/>
            <person name="Culley D."/>
            <person name="Daum C."/>
            <person name="Ezra D."/>
            <person name="Gonzalez J."/>
            <person name="Henrissat B."/>
            <person name="Kuo A."/>
            <person name="Liang C."/>
            <person name="Lipzen A."/>
            <person name="Lutzoni F."/>
            <person name="Magnuson J."/>
            <person name="Mondo S."/>
            <person name="Nolan M."/>
            <person name="Ohm R."/>
            <person name="Pangilinan J."/>
            <person name="Park H.-J."/>
            <person name="Ramirez L."/>
            <person name="Alfaro M."/>
            <person name="Sun H."/>
            <person name="Tritt A."/>
            <person name="Yoshinaga Y."/>
            <person name="Zwiers L.-H."/>
            <person name="Turgeon B."/>
            <person name="Goodwin S."/>
            <person name="Spatafora J."/>
            <person name="Crous P."/>
            <person name="Grigoriev I."/>
        </authorList>
    </citation>
    <scope>NUCLEOTIDE SEQUENCE</scope>
    <source>
        <strain evidence="8">CBS 133067</strain>
    </source>
</reference>
<dbReference type="InterPro" id="IPR011701">
    <property type="entry name" value="MFS"/>
</dbReference>
<dbReference type="SUPFAM" id="SSF103473">
    <property type="entry name" value="MFS general substrate transporter"/>
    <property type="match status" value="1"/>
</dbReference>
<gene>
    <name evidence="8" type="ORF">NA57DRAFT_67107</name>
</gene>
<evidence type="ECO:0000313" key="8">
    <source>
        <dbReference type="EMBL" id="KAF2096325.1"/>
    </source>
</evidence>